<dbReference type="EMBL" id="CP014584">
    <property type="protein sequence ID" value="ANZ74542.1"/>
    <property type="molecule type" value="Genomic_DNA"/>
</dbReference>
<feature type="region of interest" description="Disordered" evidence="1">
    <location>
        <begin position="1"/>
        <end position="68"/>
    </location>
</feature>
<proteinExistence type="predicted"/>
<feature type="compositionally biased region" description="Polar residues" evidence="1">
    <location>
        <begin position="41"/>
        <end position="56"/>
    </location>
</feature>
<dbReference type="Proteomes" id="UP000094565">
    <property type="component" value="Chromosome 1"/>
</dbReference>
<evidence type="ECO:0000256" key="1">
    <source>
        <dbReference type="SAM" id="MobiDB-lite"/>
    </source>
</evidence>
<evidence type="ECO:0000313" key="2">
    <source>
        <dbReference type="EMBL" id="ANZ74542.1"/>
    </source>
</evidence>
<dbReference type="AlphaFoldDB" id="A0A1B2J965"/>
<name>A0A1B2J965_PICPA</name>
<accession>A0A1B2J965</accession>
<protein>
    <submittedName>
        <fullName evidence="2">BA75_00458T0</fullName>
    </submittedName>
</protein>
<gene>
    <name evidence="2" type="ORF">ATY40_BA7500458</name>
</gene>
<organism evidence="2 3">
    <name type="scientific">Komagataella pastoris</name>
    <name type="common">Yeast</name>
    <name type="synonym">Pichia pastoris</name>
    <dbReference type="NCBI Taxonomy" id="4922"/>
    <lineage>
        <taxon>Eukaryota</taxon>
        <taxon>Fungi</taxon>
        <taxon>Dikarya</taxon>
        <taxon>Ascomycota</taxon>
        <taxon>Saccharomycotina</taxon>
        <taxon>Pichiomycetes</taxon>
        <taxon>Pichiales</taxon>
        <taxon>Pichiaceae</taxon>
        <taxon>Komagataella</taxon>
    </lineage>
</organism>
<keyword evidence="3" id="KW-1185">Reference proteome</keyword>
<reference evidence="2 3" key="1">
    <citation type="submission" date="2016-02" db="EMBL/GenBank/DDBJ databases">
        <title>Comparative genomic and transcriptomic foundation for Pichia pastoris.</title>
        <authorList>
            <person name="Love K.R."/>
            <person name="Shah K.A."/>
            <person name="Whittaker C.A."/>
            <person name="Wu J."/>
            <person name="Bartlett M.C."/>
            <person name="Ma D."/>
            <person name="Leeson R.L."/>
            <person name="Priest M."/>
            <person name="Young S.K."/>
            <person name="Love J.C."/>
        </authorList>
    </citation>
    <scope>NUCLEOTIDE SEQUENCE [LARGE SCALE GENOMIC DNA]</scope>
    <source>
        <strain evidence="2 3">ATCC 28485</strain>
    </source>
</reference>
<evidence type="ECO:0000313" key="3">
    <source>
        <dbReference type="Proteomes" id="UP000094565"/>
    </source>
</evidence>
<sequence length="430" mass="48999">MSFEEVDSSGPDMGSWSMILSDEDTESKLSSDSERAGNARSLPSSNFPLPQEIPQNDNRDNTVSETANDYQSRVRSWLKSLSQNDLPRDKTKQHSLCVTAIVLLMAALAIRFQSVGTDVSVPSQVPVLTQTEFIVLTHSVHYTEVLTFQVTETATVTKTQTETKIETQTETEVETRTRTLIQTMTDSASVKQEVLSILKEQFDNVNCGVDVINRRIISVARQMKHPTNEIAKEVSLYGNKGKLACQHLAHSVSDTFTLLKNKAVDQQPKIIAAGEWIQKETLDTIDSTSDSMRYWWRSNEPLRRYWAKVGKDLGSDLRTQSVKLSNEFSNRVSSLLADVPEHTQNFGTWLKLNSKRTKLYLTSSWRKVKVSRLERIADKVKSRWQQHSSRLPKWIYASNGTRMRTSSLSFLVSYPDVWYPSMPTWFRIYV</sequence>
<feature type="compositionally biased region" description="Basic and acidic residues" evidence="1">
    <location>
        <begin position="26"/>
        <end position="37"/>
    </location>
</feature>